<dbReference type="InterPro" id="IPR013766">
    <property type="entry name" value="Thioredoxin_domain"/>
</dbReference>
<dbReference type="EMBL" id="AP024702">
    <property type="protein sequence ID" value="BCX47976.1"/>
    <property type="molecule type" value="Genomic_DNA"/>
</dbReference>
<feature type="domain" description="Thioredoxin" evidence="2">
    <location>
        <begin position="594"/>
        <end position="746"/>
    </location>
</feature>
<organism evidence="3 4">
    <name type="scientific">Haloferula helveola</name>
    <dbReference type="NCBI Taxonomy" id="490095"/>
    <lineage>
        <taxon>Bacteria</taxon>
        <taxon>Pseudomonadati</taxon>
        <taxon>Verrucomicrobiota</taxon>
        <taxon>Verrucomicrobiia</taxon>
        <taxon>Verrucomicrobiales</taxon>
        <taxon>Verrucomicrobiaceae</taxon>
        <taxon>Haloferula</taxon>
    </lineage>
</organism>
<dbReference type="PANTHER" id="PTHR45588:SF1">
    <property type="entry name" value="WW DOMAIN-CONTAINING PROTEIN"/>
    <property type="match status" value="1"/>
</dbReference>
<dbReference type="PROSITE" id="PS51352">
    <property type="entry name" value="THIOREDOXIN_2"/>
    <property type="match status" value="1"/>
</dbReference>
<evidence type="ECO:0000259" key="2">
    <source>
        <dbReference type="PROSITE" id="PS51352"/>
    </source>
</evidence>
<dbReference type="Proteomes" id="UP001374893">
    <property type="component" value="Chromosome"/>
</dbReference>
<dbReference type="SUPFAM" id="SSF52833">
    <property type="entry name" value="Thioredoxin-like"/>
    <property type="match status" value="1"/>
</dbReference>
<dbReference type="InterPro" id="IPR036249">
    <property type="entry name" value="Thioredoxin-like_sf"/>
</dbReference>
<sequence length="750" mass="84085">MSRLLIAFLCPGLLLAEPEAIEPGHSHQGESFNEGPRQASGLIGGTGEVTLPIRTQWDQGQAYFDQGLGQLHGFWYYEAERSFRQLAAKDPDCAMAYWGMAMANWENEERAKGFINKAVELVEHASPHGQAYIRAQANYLDGKPDDDKKRRQELLNDLESLVHDYPDDIEAKAFLACRIWQFSYKGAILPIHSHEAVDALLQQVLAKAPLHPSHHYRIHLWDKRKAERAIDSAAKLGFTAPEIAHMWHMPGHIYSKLQRFEDAAWHQQASARVDHAHMHEQRLLPDQIFNYAHNNEWLARNWVNLGNGPAALEMAKSLLANPRHPKLNSMDGKAHSYRFGRMRLIEILEKFELWEDALELSRGEWLEPLEVPEHEIPRLRLIGLAHFHLGDEPALGETLAQLDDLSARAENDHEKAQAEANAKAEEEKKKPEEIEKLVKEAGKQPGQQINRIKKVREELEGCMAELDGDTEAALKALAKSGRPKHATALRHLVLGENEKADELSKAAVSGDKREALPLAARAEVLHALGRPEELRECFERLRDVSSQIDPEAPPFARMAPIAKALGFPADWTRPYEAPADFGERPDIDTLGPIHWEPPVAPSFTLPDESGLPVSLESHRGKPLILIFYLGHGCLHCSEQLNAVADRIADFKDAGLPVLAVSTDTIVELSKSQANYSEDGGSFPFPLIADPSLTSFRAYGTHDDFEGKALHGTFLLDPKGRILWSDIAADPFMDLDFLIKESHRLLRLHAD</sequence>
<dbReference type="Pfam" id="PF00578">
    <property type="entry name" value="AhpC-TSA"/>
    <property type="match status" value="1"/>
</dbReference>
<dbReference type="Gene3D" id="3.40.30.10">
    <property type="entry name" value="Glutaredoxin"/>
    <property type="match status" value="1"/>
</dbReference>
<dbReference type="Gene3D" id="1.25.40.10">
    <property type="entry name" value="Tetratricopeptide repeat domain"/>
    <property type="match status" value="1"/>
</dbReference>
<evidence type="ECO:0000313" key="4">
    <source>
        <dbReference type="Proteomes" id="UP001374893"/>
    </source>
</evidence>
<gene>
    <name evidence="3" type="ORF">HAHE_18840</name>
</gene>
<dbReference type="InterPro" id="IPR000866">
    <property type="entry name" value="AhpC/TSA"/>
</dbReference>
<evidence type="ECO:0000313" key="3">
    <source>
        <dbReference type="EMBL" id="BCX47976.1"/>
    </source>
</evidence>
<dbReference type="PANTHER" id="PTHR45588">
    <property type="entry name" value="TPR DOMAIN-CONTAINING PROTEIN"/>
    <property type="match status" value="1"/>
</dbReference>
<dbReference type="RefSeq" id="WP_338690488.1">
    <property type="nucleotide sequence ID" value="NZ_AP024702.1"/>
</dbReference>
<protein>
    <submittedName>
        <fullName evidence="3">Alkylhydroperoxide reductase/thiol specific antioxidant/malallergen</fullName>
    </submittedName>
</protein>
<name>A0ABM7R9N6_9BACT</name>
<accession>A0ABM7R9N6</accession>
<evidence type="ECO:0000256" key="1">
    <source>
        <dbReference type="SAM" id="MobiDB-lite"/>
    </source>
</evidence>
<keyword evidence="4" id="KW-1185">Reference proteome</keyword>
<reference evidence="3 4" key="1">
    <citation type="submission" date="2021-06" db="EMBL/GenBank/DDBJ databases">
        <title>Complete genome of Haloferula helveola possessing various polysaccharide degrading enzymes.</title>
        <authorList>
            <person name="Takami H."/>
            <person name="Huang C."/>
            <person name="Hamasaki K."/>
        </authorList>
    </citation>
    <scope>NUCLEOTIDE SEQUENCE [LARGE SCALE GENOMIC DNA]</scope>
    <source>
        <strain evidence="3 4">CN-1</strain>
    </source>
</reference>
<dbReference type="InterPro" id="IPR011990">
    <property type="entry name" value="TPR-like_helical_dom_sf"/>
</dbReference>
<dbReference type="SUPFAM" id="SSF48452">
    <property type="entry name" value="TPR-like"/>
    <property type="match status" value="1"/>
</dbReference>
<feature type="region of interest" description="Disordered" evidence="1">
    <location>
        <begin position="409"/>
        <end position="432"/>
    </location>
</feature>
<proteinExistence type="predicted"/>